<dbReference type="GO" id="GO:0005737">
    <property type="term" value="C:cytoplasm"/>
    <property type="evidence" value="ECO:0007669"/>
    <property type="project" value="TreeGrafter"/>
</dbReference>
<reference evidence="5" key="1">
    <citation type="submission" date="2019-07" db="EMBL/GenBank/DDBJ databases">
        <title>Annotation for the trematode Paragonimus miyazaki's.</title>
        <authorList>
            <person name="Choi Y.-J."/>
        </authorList>
    </citation>
    <scope>NUCLEOTIDE SEQUENCE</scope>
    <source>
        <strain evidence="5">Japan</strain>
    </source>
</reference>
<evidence type="ECO:0000313" key="6">
    <source>
        <dbReference type="Proteomes" id="UP000822476"/>
    </source>
</evidence>
<dbReference type="SMART" id="SM00054">
    <property type="entry name" value="EFh"/>
    <property type="match status" value="1"/>
</dbReference>
<evidence type="ECO:0000256" key="2">
    <source>
        <dbReference type="SAM" id="MobiDB-lite"/>
    </source>
</evidence>
<dbReference type="InterPro" id="IPR000261">
    <property type="entry name" value="EH_dom"/>
</dbReference>
<feature type="domain" description="EH" evidence="3">
    <location>
        <begin position="368"/>
        <end position="479"/>
    </location>
</feature>
<keyword evidence="6" id="KW-1185">Reference proteome</keyword>
<name>A0A8S9YW04_9TREM</name>
<dbReference type="InterPro" id="IPR018247">
    <property type="entry name" value="EF_Hand_1_Ca_BS"/>
</dbReference>
<dbReference type="Proteomes" id="UP000822476">
    <property type="component" value="Unassembled WGS sequence"/>
</dbReference>
<sequence>MDRLRLSEREITYYFDTFDAYDVGNKGKVLLDEAYQLFHQSGLAVGVLNRIVALCGATRSGYFGRIQFFTALKLIALAQSGREVSLDSAYAHGPLALPVFSRVHTRSNYNEGQSNTLSAGSCFTGLDSDALASAVDQTSTLSEISTHFSTVSQEAVPSLFTSDVAADNFSDSCANHFSVNTEKSRYWMPFEEEECGLLTNERVDRPKPYLPNSYTNYGAQYTSSQFSSNRLTEYRDISPSSSNMSDPEEAANNVYSISPLSNRYEFDNLVQSIPGESAWSYQHLNENSENIGSSFHSGNQRRRSTSSSSDDDSPEDSDRQYRSFSTEFPSSGRVQHRSGMNSATRVITGTKQEHHQKWLALFTLHPKKEAEYASQFENMFPPSQSEVTDPLLTFVDIEQLFIAQFGISSEELQQIWRLADLDRDGLLNKAEFCLACHLAHLHGDKGLSIEDAVSATASYIAKRVPALQHPATQPESESEFPLPLSSLEYPLSQNGDNRSGESSKPVRVAADTASRTMGIVTESPDEHSEAALLADPDEHNNTTDQLSPCRMDNHGSAVSESDMGSFESTTNSALSSSSRTSSDHNSGSSDTDSKDEPNGSSPVRSVSGVLSEKRKGKYRRIDSIQLLAITTGRRPSKLAHYSGAHRRRLLTYLIREAKAVNHTLLRLNNEMEGEWTELKDQRVNLSAQLQHLGLQPP</sequence>
<dbReference type="PANTHER" id="PTHR11216:SF174">
    <property type="entry name" value="GH06923P"/>
    <property type="match status" value="1"/>
</dbReference>
<feature type="domain" description="EH" evidence="3">
    <location>
        <begin position="10"/>
        <end position="98"/>
    </location>
</feature>
<dbReference type="PROSITE" id="PS50222">
    <property type="entry name" value="EF_HAND_2"/>
    <property type="match status" value="1"/>
</dbReference>
<dbReference type="Pfam" id="PF12763">
    <property type="entry name" value="EH"/>
    <property type="match status" value="2"/>
</dbReference>
<evidence type="ECO:0000259" key="4">
    <source>
        <dbReference type="PROSITE" id="PS50222"/>
    </source>
</evidence>
<dbReference type="SMART" id="SM00027">
    <property type="entry name" value="EH"/>
    <property type="match status" value="2"/>
</dbReference>
<feature type="domain" description="EF-hand" evidence="4">
    <location>
        <begin position="407"/>
        <end position="442"/>
    </location>
</feature>
<dbReference type="EMBL" id="JTDE01002301">
    <property type="protein sequence ID" value="KAF7257566.1"/>
    <property type="molecule type" value="Genomic_DNA"/>
</dbReference>
<organism evidence="5 6">
    <name type="scientific">Paragonimus skrjabini miyazakii</name>
    <dbReference type="NCBI Taxonomy" id="59628"/>
    <lineage>
        <taxon>Eukaryota</taxon>
        <taxon>Metazoa</taxon>
        <taxon>Spiralia</taxon>
        <taxon>Lophotrochozoa</taxon>
        <taxon>Platyhelminthes</taxon>
        <taxon>Trematoda</taxon>
        <taxon>Digenea</taxon>
        <taxon>Plagiorchiida</taxon>
        <taxon>Troglotremata</taxon>
        <taxon>Troglotrematidae</taxon>
        <taxon>Paragonimus</taxon>
    </lineage>
</organism>
<accession>A0A8S9YW04</accession>
<feature type="region of interest" description="Disordered" evidence="2">
    <location>
        <begin position="290"/>
        <end position="341"/>
    </location>
</feature>
<feature type="compositionally biased region" description="Low complexity" evidence="2">
    <location>
        <begin position="565"/>
        <end position="590"/>
    </location>
</feature>
<dbReference type="InterPro" id="IPR002048">
    <property type="entry name" value="EF_hand_dom"/>
</dbReference>
<dbReference type="GO" id="GO:0005509">
    <property type="term" value="F:calcium ion binding"/>
    <property type="evidence" value="ECO:0007669"/>
    <property type="project" value="InterPro"/>
</dbReference>
<dbReference type="GO" id="GO:0006897">
    <property type="term" value="P:endocytosis"/>
    <property type="evidence" value="ECO:0007669"/>
    <property type="project" value="TreeGrafter"/>
</dbReference>
<dbReference type="PROSITE" id="PS50031">
    <property type="entry name" value="EH"/>
    <property type="match status" value="2"/>
</dbReference>
<dbReference type="Gene3D" id="1.10.238.10">
    <property type="entry name" value="EF-hand"/>
    <property type="match status" value="2"/>
</dbReference>
<comment type="caution">
    <text evidence="5">The sequence shown here is derived from an EMBL/GenBank/DDBJ whole genome shotgun (WGS) entry which is preliminary data.</text>
</comment>
<gene>
    <name evidence="5" type="ORF">EG68_04383</name>
</gene>
<keyword evidence="1" id="KW-0106">Calcium</keyword>
<dbReference type="GO" id="GO:0005886">
    <property type="term" value="C:plasma membrane"/>
    <property type="evidence" value="ECO:0007669"/>
    <property type="project" value="TreeGrafter"/>
</dbReference>
<feature type="compositionally biased region" description="Polar residues" evidence="2">
    <location>
        <begin position="493"/>
        <end position="502"/>
    </location>
</feature>
<dbReference type="PANTHER" id="PTHR11216">
    <property type="entry name" value="EH DOMAIN"/>
    <property type="match status" value="1"/>
</dbReference>
<dbReference type="SUPFAM" id="SSF47473">
    <property type="entry name" value="EF-hand"/>
    <property type="match status" value="2"/>
</dbReference>
<feature type="compositionally biased region" description="Polar residues" evidence="2">
    <location>
        <begin position="322"/>
        <end position="341"/>
    </location>
</feature>
<dbReference type="PROSITE" id="PS00018">
    <property type="entry name" value="EF_HAND_1"/>
    <property type="match status" value="1"/>
</dbReference>
<dbReference type="OrthoDB" id="524326at2759"/>
<dbReference type="GO" id="GO:0016197">
    <property type="term" value="P:endosomal transport"/>
    <property type="evidence" value="ECO:0007669"/>
    <property type="project" value="TreeGrafter"/>
</dbReference>
<proteinExistence type="predicted"/>
<evidence type="ECO:0000259" key="3">
    <source>
        <dbReference type="PROSITE" id="PS50031"/>
    </source>
</evidence>
<protein>
    <submittedName>
        <fullName evidence="5">Uncharacterized protein</fullName>
    </submittedName>
</protein>
<dbReference type="AlphaFoldDB" id="A0A8S9YW04"/>
<dbReference type="InterPro" id="IPR011992">
    <property type="entry name" value="EF-hand-dom_pair"/>
</dbReference>
<evidence type="ECO:0000313" key="5">
    <source>
        <dbReference type="EMBL" id="KAF7257566.1"/>
    </source>
</evidence>
<feature type="compositionally biased region" description="Low complexity" evidence="2">
    <location>
        <begin position="479"/>
        <end position="492"/>
    </location>
</feature>
<feature type="region of interest" description="Disordered" evidence="2">
    <location>
        <begin position="468"/>
        <end position="614"/>
    </location>
</feature>
<evidence type="ECO:0000256" key="1">
    <source>
        <dbReference type="ARBA" id="ARBA00022837"/>
    </source>
</evidence>